<proteinExistence type="predicted"/>
<evidence type="ECO:0000259" key="1">
    <source>
        <dbReference type="Pfam" id="PF22677"/>
    </source>
</evidence>
<dbReference type="SUPFAM" id="SSF54593">
    <property type="entry name" value="Glyoxalase/Bleomycin resistance protein/Dihydroxybiphenyl dioxygenase"/>
    <property type="match status" value="1"/>
</dbReference>
<accession>A0ABY6J8A8</accession>
<dbReference type="PANTHER" id="PTHR36503:SF2">
    <property type="entry name" value="BLR2408 PROTEIN"/>
    <property type="match status" value="1"/>
</dbReference>
<keyword evidence="2" id="KW-0223">Dioxygenase</keyword>
<dbReference type="Proteomes" id="UP001162741">
    <property type="component" value="Chromosome"/>
</dbReference>
<reference evidence="2" key="1">
    <citation type="submission" date="2022-10" db="EMBL/GenBank/DDBJ databases">
        <title>Chitinophaga sp. nov., isolated from soil.</title>
        <authorList>
            <person name="Jeon C.O."/>
        </authorList>
    </citation>
    <scope>NUCLEOTIDE SEQUENCE</scope>
    <source>
        <strain evidence="2">R8</strain>
    </source>
</reference>
<dbReference type="InterPro" id="IPR029068">
    <property type="entry name" value="Glyas_Bleomycin-R_OHBP_Dase"/>
</dbReference>
<dbReference type="GO" id="GO:0051213">
    <property type="term" value="F:dioxygenase activity"/>
    <property type="evidence" value="ECO:0007669"/>
    <property type="project" value="UniProtKB-KW"/>
</dbReference>
<feature type="domain" description="Glyoxalase/Bleomycin resistance-like N-terminal" evidence="1">
    <location>
        <begin position="4"/>
        <end position="35"/>
    </location>
</feature>
<protein>
    <submittedName>
        <fullName evidence="2">Glyoxalase/bleomycin resistance/extradiol dioxygenase family protein</fullName>
    </submittedName>
</protein>
<dbReference type="Gene3D" id="3.10.180.10">
    <property type="entry name" value="2,3-Dihydroxybiphenyl 1,2-Dioxygenase, domain 1"/>
    <property type="match status" value="1"/>
</dbReference>
<dbReference type="PANTHER" id="PTHR36503">
    <property type="entry name" value="BLR2520 PROTEIN"/>
    <property type="match status" value="1"/>
</dbReference>
<dbReference type="Pfam" id="PF22677">
    <property type="entry name" value="Ble-like_N"/>
    <property type="match status" value="1"/>
</dbReference>
<gene>
    <name evidence="2" type="ORF">MKQ68_12535</name>
</gene>
<sequence>MKQIFINLPVADVVASMEFYTKIGFEVNPLFTFDDQKCMAWGENVFVMLQKRKGPVVAESPVTFTLPVERMEELNKIVQRALDAGGTEPTPGFEEPFMVVREIGDLDGHRWGIVCIDGEV</sequence>
<keyword evidence="2" id="KW-0560">Oxidoreductase</keyword>
<name>A0ABY6J8A8_9BACT</name>
<keyword evidence="3" id="KW-1185">Reference proteome</keyword>
<evidence type="ECO:0000313" key="2">
    <source>
        <dbReference type="EMBL" id="UYQ95928.1"/>
    </source>
</evidence>
<organism evidence="2 3">
    <name type="scientific">Chitinophaga horti</name>
    <dbReference type="NCBI Taxonomy" id="2920382"/>
    <lineage>
        <taxon>Bacteria</taxon>
        <taxon>Pseudomonadati</taxon>
        <taxon>Bacteroidota</taxon>
        <taxon>Chitinophagia</taxon>
        <taxon>Chitinophagales</taxon>
        <taxon>Chitinophagaceae</taxon>
        <taxon>Chitinophaga</taxon>
    </lineage>
</organism>
<dbReference type="EMBL" id="CP107006">
    <property type="protein sequence ID" value="UYQ95928.1"/>
    <property type="molecule type" value="Genomic_DNA"/>
</dbReference>
<dbReference type="InterPro" id="IPR053863">
    <property type="entry name" value="Glyoxy/Ble-like_N"/>
</dbReference>
<evidence type="ECO:0000313" key="3">
    <source>
        <dbReference type="Proteomes" id="UP001162741"/>
    </source>
</evidence>
<dbReference type="RefSeq" id="WP_264283598.1">
    <property type="nucleotide sequence ID" value="NZ_CP107006.1"/>
</dbReference>